<evidence type="ECO:0000313" key="2">
    <source>
        <dbReference type="Proteomes" id="UP000237105"/>
    </source>
</evidence>
<organism evidence="1 2">
    <name type="scientific">Parasponia andersonii</name>
    <name type="common">Sponia andersonii</name>
    <dbReference type="NCBI Taxonomy" id="3476"/>
    <lineage>
        <taxon>Eukaryota</taxon>
        <taxon>Viridiplantae</taxon>
        <taxon>Streptophyta</taxon>
        <taxon>Embryophyta</taxon>
        <taxon>Tracheophyta</taxon>
        <taxon>Spermatophyta</taxon>
        <taxon>Magnoliopsida</taxon>
        <taxon>eudicotyledons</taxon>
        <taxon>Gunneridae</taxon>
        <taxon>Pentapetalae</taxon>
        <taxon>rosids</taxon>
        <taxon>fabids</taxon>
        <taxon>Rosales</taxon>
        <taxon>Cannabaceae</taxon>
        <taxon>Parasponia</taxon>
    </lineage>
</organism>
<accession>A0A2P5B2R1</accession>
<gene>
    <name evidence="1" type="ORF">PanWU01x14_277250</name>
</gene>
<protein>
    <submittedName>
        <fullName evidence="1">Uncharacterized protein</fullName>
    </submittedName>
</protein>
<keyword evidence="2" id="KW-1185">Reference proteome</keyword>
<comment type="caution">
    <text evidence="1">The sequence shown here is derived from an EMBL/GenBank/DDBJ whole genome shotgun (WGS) entry which is preliminary data.</text>
</comment>
<dbReference type="AlphaFoldDB" id="A0A2P5B2R1"/>
<proteinExistence type="predicted"/>
<dbReference type="EMBL" id="JXTB01000378">
    <property type="protein sequence ID" value="PON43069.1"/>
    <property type="molecule type" value="Genomic_DNA"/>
</dbReference>
<sequence>MGSGPHSCVCVSIHAFHMIEQRNLPAYASHQIIALRISYLRGHEHRMTDFASSFFRNDINKFEDVEA</sequence>
<reference evidence="2" key="1">
    <citation type="submission" date="2016-06" db="EMBL/GenBank/DDBJ databases">
        <title>Parallel loss of symbiosis genes in relatives of nitrogen-fixing non-legume Parasponia.</title>
        <authorList>
            <person name="Van Velzen R."/>
            <person name="Holmer R."/>
            <person name="Bu F."/>
            <person name="Rutten L."/>
            <person name="Van Zeijl A."/>
            <person name="Liu W."/>
            <person name="Santuari L."/>
            <person name="Cao Q."/>
            <person name="Sharma T."/>
            <person name="Shen D."/>
            <person name="Roswanjaya Y."/>
            <person name="Wardhani T."/>
            <person name="Kalhor M.S."/>
            <person name="Jansen J."/>
            <person name="Van den Hoogen J."/>
            <person name="Gungor B."/>
            <person name="Hartog M."/>
            <person name="Hontelez J."/>
            <person name="Verver J."/>
            <person name="Yang W.-C."/>
            <person name="Schijlen E."/>
            <person name="Repin R."/>
            <person name="Schilthuizen M."/>
            <person name="Schranz E."/>
            <person name="Heidstra R."/>
            <person name="Miyata K."/>
            <person name="Fedorova E."/>
            <person name="Kohlen W."/>
            <person name="Bisseling T."/>
            <person name="Smit S."/>
            <person name="Geurts R."/>
        </authorList>
    </citation>
    <scope>NUCLEOTIDE SEQUENCE [LARGE SCALE GENOMIC DNA]</scope>
    <source>
        <strain evidence="2">cv. WU1-14</strain>
    </source>
</reference>
<name>A0A2P5B2R1_PARAD</name>
<evidence type="ECO:0000313" key="1">
    <source>
        <dbReference type="EMBL" id="PON43069.1"/>
    </source>
</evidence>
<dbReference type="Proteomes" id="UP000237105">
    <property type="component" value="Unassembled WGS sequence"/>
</dbReference>